<dbReference type="Proteomes" id="UP000692816">
    <property type="component" value="Unassembled WGS sequence"/>
</dbReference>
<comment type="caution">
    <text evidence="2">The sequence shown here is derived from an EMBL/GenBank/DDBJ whole genome shotgun (WGS) entry which is preliminary data.</text>
</comment>
<proteinExistence type="predicted"/>
<protein>
    <recommendedName>
        <fullName evidence="4">DUF3617 family protein</fullName>
    </recommendedName>
</protein>
<dbReference type="RefSeq" id="WP_207836864.1">
    <property type="nucleotide sequence ID" value="NZ_CP088282.1"/>
</dbReference>
<evidence type="ECO:0000313" key="3">
    <source>
        <dbReference type="Proteomes" id="UP000692816"/>
    </source>
</evidence>
<dbReference type="EMBL" id="JAGEPA010000001">
    <property type="protein sequence ID" value="MBO1434267.1"/>
    <property type="molecule type" value="Genomic_DNA"/>
</dbReference>
<reference evidence="2" key="1">
    <citation type="journal article" date="2021" name="Int. J. Syst. Evol. Microbiol.">
        <title>Bradyrhizobium septentrionale sp. nov. (sv. septentrionale) and Bradyrhizobium quebecense sp. nov. (sv. septentrionale) associated with legumes native to Canada possess rearranged symbiosis genes and numerous insertion sequences.</title>
        <authorList>
            <person name="Bromfield E.S.P."/>
            <person name="Cloutier S."/>
        </authorList>
    </citation>
    <scope>NUCLEOTIDE SEQUENCE</scope>
    <source>
        <strain evidence="2">12S5</strain>
    </source>
</reference>
<gene>
    <name evidence="2" type="ORF">J4P68_33930</name>
</gene>
<evidence type="ECO:0000256" key="1">
    <source>
        <dbReference type="SAM" id="MobiDB-lite"/>
    </source>
</evidence>
<accession>A0ABS3MRY7</accession>
<evidence type="ECO:0000313" key="2">
    <source>
        <dbReference type="EMBL" id="MBO1434267.1"/>
    </source>
</evidence>
<name>A0ABS3MRY7_9BRAD</name>
<keyword evidence="3" id="KW-1185">Reference proteome</keyword>
<organism evidence="2 3">
    <name type="scientific">Bradyrhizobium quebecense</name>
    <dbReference type="NCBI Taxonomy" id="2748629"/>
    <lineage>
        <taxon>Bacteria</taxon>
        <taxon>Pseudomonadati</taxon>
        <taxon>Pseudomonadota</taxon>
        <taxon>Alphaproteobacteria</taxon>
        <taxon>Hyphomicrobiales</taxon>
        <taxon>Nitrobacteraceae</taxon>
        <taxon>Bradyrhizobium</taxon>
    </lineage>
</organism>
<feature type="region of interest" description="Disordered" evidence="1">
    <location>
        <begin position="51"/>
        <end position="76"/>
    </location>
</feature>
<sequence length="210" mass="22408">MSRFAATASSAWPDRIANGFWGRTSGVGMNFRGAIAGSLLTLTIVPAAHAQTPSPQPVNGRAAAAQPAQGDQSFSGPSFRKGLWRFIRTLDVVKSANKNFKYRVVNAETTRCVDPTFAMKATFSPEPVGSCVSDKPEKVGNQYTFGHRCDYMGAVSTVITVRSDEAYTELNEVSTGEHPRTDTVVATRIGDCDDGGVANTAKSAAARLQQ</sequence>
<evidence type="ECO:0008006" key="4">
    <source>
        <dbReference type="Google" id="ProtNLM"/>
    </source>
</evidence>